<gene>
    <name evidence="3" type="ORF">GCM10011611_42770</name>
</gene>
<dbReference type="SUPFAM" id="SSF53067">
    <property type="entry name" value="Actin-like ATPase domain"/>
    <property type="match status" value="1"/>
</dbReference>
<evidence type="ECO:0000256" key="2">
    <source>
        <dbReference type="ARBA" id="ARBA00022840"/>
    </source>
</evidence>
<keyword evidence="1" id="KW-0547">Nucleotide-binding</keyword>
<protein>
    <submittedName>
        <fullName evidence="3">Uncharacterized protein</fullName>
    </submittedName>
</protein>
<dbReference type="GO" id="GO:0140662">
    <property type="term" value="F:ATP-dependent protein folding chaperone"/>
    <property type="evidence" value="ECO:0007669"/>
    <property type="project" value="InterPro"/>
</dbReference>
<evidence type="ECO:0000313" key="3">
    <source>
        <dbReference type="EMBL" id="GGF32091.1"/>
    </source>
</evidence>
<dbReference type="InterPro" id="IPR043129">
    <property type="entry name" value="ATPase_NBD"/>
</dbReference>
<dbReference type="AlphaFoldDB" id="A0A8J3E525"/>
<dbReference type="Proteomes" id="UP000646365">
    <property type="component" value="Unassembled WGS sequence"/>
</dbReference>
<dbReference type="GO" id="GO:0005524">
    <property type="term" value="F:ATP binding"/>
    <property type="evidence" value="ECO:0007669"/>
    <property type="project" value="UniProtKB-KW"/>
</dbReference>
<proteinExistence type="predicted"/>
<dbReference type="RefSeq" id="WP_189049546.1">
    <property type="nucleotide sequence ID" value="NZ_BMJQ01000011.1"/>
</dbReference>
<dbReference type="Pfam" id="PF00012">
    <property type="entry name" value="HSP70"/>
    <property type="match status" value="1"/>
</dbReference>
<organism evidence="3 4">
    <name type="scientific">Aliidongia dinghuensis</name>
    <dbReference type="NCBI Taxonomy" id="1867774"/>
    <lineage>
        <taxon>Bacteria</taxon>
        <taxon>Pseudomonadati</taxon>
        <taxon>Pseudomonadota</taxon>
        <taxon>Alphaproteobacteria</taxon>
        <taxon>Rhodospirillales</taxon>
        <taxon>Dongiaceae</taxon>
        <taxon>Aliidongia</taxon>
    </lineage>
</organism>
<dbReference type="Gene3D" id="3.30.420.40">
    <property type="match status" value="1"/>
</dbReference>
<evidence type="ECO:0000256" key="1">
    <source>
        <dbReference type="ARBA" id="ARBA00022741"/>
    </source>
</evidence>
<accession>A0A8J3E525</accession>
<keyword evidence="4" id="KW-1185">Reference proteome</keyword>
<sequence>MPTLIQIEEPSRSRDPLEDRGIALGLELGPSGLRLAIAVGGNVEIVPGPAGGDFLAGQVGYDADGDLVAGVAGLADVSRIDGGVLAIPDQLDARGKMATERLAVLIATARHNLALMAKRPVTRAVATVPLGHGPAARAAMLQAVEAGGLELLRLVEVPVAAALGLGLETQGDHDYLWIARGVAGFEAGVIAVAGGAVRLADYDLADRIEGLAGFVGRQDRIAGLLLDRVTAAEAASLTAAPVVDGYVPERSAVIGAALMAEALAA</sequence>
<reference evidence="3" key="2">
    <citation type="submission" date="2020-09" db="EMBL/GenBank/DDBJ databases">
        <authorList>
            <person name="Sun Q."/>
            <person name="Zhou Y."/>
        </authorList>
    </citation>
    <scope>NUCLEOTIDE SEQUENCE</scope>
    <source>
        <strain evidence="3">CGMCC 1.15725</strain>
    </source>
</reference>
<reference evidence="3" key="1">
    <citation type="journal article" date="2014" name="Int. J. Syst. Evol. Microbiol.">
        <title>Complete genome sequence of Corynebacterium casei LMG S-19264T (=DSM 44701T), isolated from a smear-ripened cheese.</title>
        <authorList>
            <consortium name="US DOE Joint Genome Institute (JGI-PGF)"/>
            <person name="Walter F."/>
            <person name="Albersmeier A."/>
            <person name="Kalinowski J."/>
            <person name="Ruckert C."/>
        </authorList>
    </citation>
    <scope>NUCLEOTIDE SEQUENCE</scope>
    <source>
        <strain evidence="3">CGMCC 1.15725</strain>
    </source>
</reference>
<keyword evidence="2" id="KW-0067">ATP-binding</keyword>
<dbReference type="EMBL" id="BMJQ01000011">
    <property type="protein sequence ID" value="GGF32091.1"/>
    <property type="molecule type" value="Genomic_DNA"/>
</dbReference>
<evidence type="ECO:0000313" key="4">
    <source>
        <dbReference type="Proteomes" id="UP000646365"/>
    </source>
</evidence>
<dbReference type="InterPro" id="IPR013126">
    <property type="entry name" value="Hsp_70_fam"/>
</dbReference>
<comment type="caution">
    <text evidence="3">The sequence shown here is derived from an EMBL/GenBank/DDBJ whole genome shotgun (WGS) entry which is preliminary data.</text>
</comment>
<name>A0A8J3E525_9PROT</name>